<keyword evidence="4" id="KW-1185">Reference proteome</keyword>
<accession>A0A7V7TWU4</accession>
<keyword evidence="1" id="KW-0812">Transmembrane</keyword>
<sequence>MSDRVSDFLGGSPLGVLVRLVVISLLVGVLLSWLGWTPREILFWIEGSFRDVWRTLFGSLDSVVNYFLLGAAIVFPLFLLSRLLKSGRR</sequence>
<organism evidence="3 4">
    <name type="scientific">Plantimonas leprariae</name>
    <dbReference type="NCBI Taxonomy" id="2615207"/>
    <lineage>
        <taxon>Bacteria</taxon>
        <taxon>Pseudomonadati</taxon>
        <taxon>Pseudomonadota</taxon>
        <taxon>Alphaproteobacteria</taxon>
        <taxon>Hyphomicrobiales</taxon>
        <taxon>Aurantimonadaceae</taxon>
        <taxon>Plantimonas</taxon>
    </lineage>
</organism>
<dbReference type="AlphaFoldDB" id="A0A7V7TWU4"/>
<protein>
    <recommendedName>
        <fullName evidence="2">DUF6460 domain-containing protein</fullName>
    </recommendedName>
</protein>
<evidence type="ECO:0000256" key="1">
    <source>
        <dbReference type="SAM" id="Phobius"/>
    </source>
</evidence>
<feature type="transmembrane region" description="Helical" evidence="1">
    <location>
        <begin position="63"/>
        <end position="84"/>
    </location>
</feature>
<keyword evidence="1" id="KW-0472">Membrane</keyword>
<comment type="caution">
    <text evidence="3">The sequence shown here is derived from an EMBL/GenBank/DDBJ whole genome shotgun (WGS) entry which is preliminary data.</text>
</comment>
<evidence type="ECO:0000313" key="4">
    <source>
        <dbReference type="Proteomes" id="UP000432089"/>
    </source>
</evidence>
<name>A0A7V7TWU4_9HYPH</name>
<evidence type="ECO:0000259" key="2">
    <source>
        <dbReference type="Pfam" id="PF20061"/>
    </source>
</evidence>
<proteinExistence type="predicted"/>
<keyword evidence="1" id="KW-1133">Transmembrane helix</keyword>
<dbReference type="InterPro" id="IPR045594">
    <property type="entry name" value="DUF6460"/>
</dbReference>
<feature type="transmembrane region" description="Helical" evidence="1">
    <location>
        <begin position="12"/>
        <end position="34"/>
    </location>
</feature>
<feature type="domain" description="DUF6460" evidence="2">
    <location>
        <begin position="52"/>
        <end position="87"/>
    </location>
</feature>
<evidence type="ECO:0000313" key="3">
    <source>
        <dbReference type="EMBL" id="KAB0680190.1"/>
    </source>
</evidence>
<gene>
    <name evidence="3" type="ORF">F6X38_08355</name>
</gene>
<dbReference type="EMBL" id="VZDO01000005">
    <property type="protein sequence ID" value="KAB0680190.1"/>
    <property type="molecule type" value="Genomic_DNA"/>
</dbReference>
<dbReference type="Pfam" id="PF20061">
    <property type="entry name" value="DUF6460"/>
    <property type="match status" value="1"/>
</dbReference>
<dbReference type="RefSeq" id="WP_150969251.1">
    <property type="nucleotide sequence ID" value="NZ_VZDO01000005.1"/>
</dbReference>
<dbReference type="Proteomes" id="UP000432089">
    <property type="component" value="Unassembled WGS sequence"/>
</dbReference>
<reference evidence="3 4" key="1">
    <citation type="submission" date="2019-09" db="EMBL/GenBank/DDBJ databases">
        <title>YIM 132180 draft genome.</title>
        <authorList>
            <person name="Zhang K."/>
        </authorList>
    </citation>
    <scope>NUCLEOTIDE SEQUENCE [LARGE SCALE GENOMIC DNA]</scope>
    <source>
        <strain evidence="3 4">YIM 132180</strain>
    </source>
</reference>